<evidence type="ECO:0000313" key="10">
    <source>
        <dbReference type="EMBL" id="KIM85028.1"/>
    </source>
</evidence>
<dbReference type="SMART" id="SM00326">
    <property type="entry name" value="SH3"/>
    <property type="match status" value="1"/>
</dbReference>
<dbReference type="Pfam" id="PF00018">
    <property type="entry name" value="SH3_1"/>
    <property type="match status" value="1"/>
</dbReference>
<dbReference type="InterPro" id="IPR000651">
    <property type="entry name" value="Ras-like_Gua-exchang_fac_N"/>
</dbReference>
<dbReference type="InterPro" id="IPR001452">
    <property type="entry name" value="SH3_domain"/>
</dbReference>
<dbReference type="InterPro" id="IPR036028">
    <property type="entry name" value="SH3-like_dom_sf"/>
</dbReference>
<feature type="domain" description="SH3" evidence="6">
    <location>
        <begin position="22"/>
        <end position="81"/>
    </location>
</feature>
<proteinExistence type="predicted"/>
<dbReference type="InterPro" id="IPR023578">
    <property type="entry name" value="Ras_GEF_dom_sf"/>
</dbReference>
<keyword evidence="2 3" id="KW-0344">Guanine-nucleotide releasing factor</keyword>
<feature type="compositionally biased region" description="Acidic residues" evidence="5">
    <location>
        <begin position="380"/>
        <end position="394"/>
    </location>
</feature>
<feature type="region of interest" description="Disordered" evidence="5">
    <location>
        <begin position="115"/>
        <end position="149"/>
    </location>
</feature>
<dbReference type="SMART" id="SM00229">
    <property type="entry name" value="RasGEFN"/>
    <property type="match status" value="1"/>
</dbReference>
<dbReference type="PROSITE" id="PS50212">
    <property type="entry name" value="RASGEF_NTER"/>
    <property type="match status" value="1"/>
</dbReference>
<dbReference type="SMART" id="SM00456">
    <property type="entry name" value="WW"/>
    <property type="match status" value="2"/>
</dbReference>
<evidence type="ECO:0000259" key="7">
    <source>
        <dbReference type="PROSITE" id="PS50009"/>
    </source>
</evidence>
<dbReference type="PROSITE" id="PS50020">
    <property type="entry name" value="WW_DOMAIN_2"/>
    <property type="match status" value="1"/>
</dbReference>
<evidence type="ECO:0000256" key="5">
    <source>
        <dbReference type="SAM" id="MobiDB-lite"/>
    </source>
</evidence>
<dbReference type="FunFam" id="2.30.30.40:FF:000072">
    <property type="entry name" value="Unconventional Myosin IB"/>
    <property type="match status" value="1"/>
</dbReference>
<evidence type="ECO:0000259" key="6">
    <source>
        <dbReference type="PROSITE" id="PS50002"/>
    </source>
</evidence>
<organism evidence="10 11">
    <name type="scientific">Piloderma croceum (strain F 1598)</name>
    <dbReference type="NCBI Taxonomy" id="765440"/>
    <lineage>
        <taxon>Eukaryota</taxon>
        <taxon>Fungi</taxon>
        <taxon>Dikarya</taxon>
        <taxon>Basidiomycota</taxon>
        <taxon>Agaricomycotina</taxon>
        <taxon>Agaricomycetes</taxon>
        <taxon>Agaricomycetidae</taxon>
        <taxon>Atheliales</taxon>
        <taxon>Atheliaceae</taxon>
        <taxon>Piloderma</taxon>
    </lineage>
</organism>
<dbReference type="PANTHER" id="PTHR23113">
    <property type="entry name" value="GUANINE NUCLEOTIDE EXCHANGE FACTOR"/>
    <property type="match status" value="1"/>
</dbReference>
<dbReference type="InterPro" id="IPR057827">
    <property type="entry name" value="WW_fungi"/>
</dbReference>
<keyword evidence="1 4" id="KW-0728">SH3 domain</keyword>
<dbReference type="PANTHER" id="PTHR23113:SF368">
    <property type="entry name" value="CELL DIVISION CONTROL PROTEIN 25"/>
    <property type="match status" value="1"/>
</dbReference>
<dbReference type="PROSITE" id="PS01159">
    <property type="entry name" value="WW_DOMAIN_1"/>
    <property type="match status" value="1"/>
</dbReference>
<evidence type="ECO:0008006" key="12">
    <source>
        <dbReference type="Google" id="ProtNLM"/>
    </source>
</evidence>
<evidence type="ECO:0000256" key="2">
    <source>
        <dbReference type="ARBA" id="ARBA00022658"/>
    </source>
</evidence>
<dbReference type="CDD" id="cd00155">
    <property type="entry name" value="RasGEF"/>
    <property type="match status" value="1"/>
</dbReference>
<evidence type="ECO:0000259" key="9">
    <source>
        <dbReference type="PROSITE" id="PS50212"/>
    </source>
</evidence>
<feature type="compositionally biased region" description="Polar residues" evidence="5">
    <location>
        <begin position="307"/>
        <end position="321"/>
    </location>
</feature>
<feature type="region of interest" description="Disordered" evidence="5">
    <location>
        <begin position="819"/>
        <end position="883"/>
    </location>
</feature>
<feature type="region of interest" description="Disordered" evidence="5">
    <location>
        <begin position="260"/>
        <end position="404"/>
    </location>
</feature>
<dbReference type="SUPFAM" id="SSF50044">
    <property type="entry name" value="SH3-domain"/>
    <property type="match status" value="1"/>
</dbReference>
<dbReference type="Gene3D" id="1.10.840.10">
    <property type="entry name" value="Ras guanine-nucleotide exchange factors catalytic domain"/>
    <property type="match status" value="1"/>
</dbReference>
<feature type="domain" description="N-terminal Ras-GEF" evidence="9">
    <location>
        <begin position="924"/>
        <end position="1055"/>
    </location>
</feature>
<dbReference type="Gene3D" id="2.30.30.40">
    <property type="entry name" value="SH3 Domains"/>
    <property type="match status" value="1"/>
</dbReference>
<dbReference type="SUPFAM" id="SSF48366">
    <property type="entry name" value="Ras GEF"/>
    <property type="match status" value="1"/>
</dbReference>
<feature type="compositionally biased region" description="Polar residues" evidence="5">
    <location>
        <begin position="828"/>
        <end position="845"/>
    </location>
</feature>
<feature type="domain" description="Ras-GEF" evidence="7">
    <location>
        <begin position="1089"/>
        <end position="1324"/>
    </location>
</feature>
<dbReference type="GO" id="GO:0007265">
    <property type="term" value="P:Ras protein signal transduction"/>
    <property type="evidence" value="ECO:0007669"/>
    <property type="project" value="TreeGrafter"/>
</dbReference>
<name>A0A0C3BFF5_PILCF</name>
<dbReference type="STRING" id="765440.A0A0C3BFF5"/>
<dbReference type="InParanoid" id="A0A0C3BFF5"/>
<dbReference type="Pfam" id="PF00617">
    <property type="entry name" value="RasGEF"/>
    <property type="match status" value="1"/>
</dbReference>
<feature type="compositionally biased region" description="Polar residues" evidence="5">
    <location>
        <begin position="130"/>
        <end position="145"/>
    </location>
</feature>
<dbReference type="HOGENOM" id="CLU_002632_0_1_1"/>
<dbReference type="InterPro" id="IPR036964">
    <property type="entry name" value="RASGEF_cat_dom_sf"/>
</dbReference>
<dbReference type="Proteomes" id="UP000054166">
    <property type="component" value="Unassembled WGS sequence"/>
</dbReference>
<evidence type="ECO:0000259" key="8">
    <source>
        <dbReference type="PROSITE" id="PS50020"/>
    </source>
</evidence>
<dbReference type="CDD" id="cd11883">
    <property type="entry name" value="SH3_Sdc25"/>
    <property type="match status" value="1"/>
</dbReference>
<accession>A0A0C3BFF5</accession>
<evidence type="ECO:0000256" key="4">
    <source>
        <dbReference type="PROSITE-ProRule" id="PRU00192"/>
    </source>
</evidence>
<gene>
    <name evidence="10" type="ORF">PILCRDRAFT_817865</name>
</gene>
<dbReference type="CDD" id="cd00201">
    <property type="entry name" value="WW"/>
    <property type="match status" value="1"/>
</dbReference>
<dbReference type="PROSITE" id="PS50009">
    <property type="entry name" value="RASGEF_CAT"/>
    <property type="match status" value="1"/>
</dbReference>
<keyword evidence="11" id="KW-1185">Reference proteome</keyword>
<dbReference type="Gene3D" id="1.20.870.10">
    <property type="entry name" value="Son of sevenless (SoS) protein Chain: S domain 1"/>
    <property type="match status" value="1"/>
</dbReference>
<dbReference type="GO" id="GO:0005085">
    <property type="term" value="F:guanyl-nucleotide exchange factor activity"/>
    <property type="evidence" value="ECO:0007669"/>
    <property type="project" value="UniProtKB-KW"/>
</dbReference>
<feature type="compositionally biased region" description="Polar residues" evidence="5">
    <location>
        <begin position="356"/>
        <end position="372"/>
    </location>
</feature>
<reference evidence="10 11" key="1">
    <citation type="submission" date="2014-04" db="EMBL/GenBank/DDBJ databases">
        <authorList>
            <consortium name="DOE Joint Genome Institute"/>
            <person name="Kuo A."/>
            <person name="Tarkka M."/>
            <person name="Buscot F."/>
            <person name="Kohler A."/>
            <person name="Nagy L.G."/>
            <person name="Floudas D."/>
            <person name="Copeland A."/>
            <person name="Barry K.W."/>
            <person name="Cichocki N."/>
            <person name="Veneault-Fourrey C."/>
            <person name="LaButti K."/>
            <person name="Lindquist E.A."/>
            <person name="Lipzen A."/>
            <person name="Lundell T."/>
            <person name="Morin E."/>
            <person name="Murat C."/>
            <person name="Sun H."/>
            <person name="Tunlid A."/>
            <person name="Henrissat B."/>
            <person name="Grigoriev I.V."/>
            <person name="Hibbett D.S."/>
            <person name="Martin F."/>
            <person name="Nordberg H.P."/>
            <person name="Cantor M.N."/>
            <person name="Hua S.X."/>
        </authorList>
    </citation>
    <scope>NUCLEOTIDE SEQUENCE [LARGE SCALE GENOMIC DNA]</scope>
    <source>
        <strain evidence="10 11">F 1598</strain>
    </source>
</reference>
<dbReference type="InterPro" id="IPR001202">
    <property type="entry name" value="WW_dom"/>
</dbReference>
<sequence length="1341" mass="149634">MYTGQSSTSTVTMDQEAIDRRSNAAYCRALYDYKATDTSSLSFRKNDILEVVNRLESGWWDGFLGELRGWFPSNYVAVISDEEVEALLAQTPLQMQAAPSSYGTEAATTTNGITEEGNPSEDNWLHGDMDQSTLRNGLPEPSTSLDPEAETSDFWLPEVTPDGQIFYVNTHTGQKSRDLPPEAGIIDSELAGLSTSSTTQMGSRSGSRARLGFRQTENNVAGFGISRHTGTPEPWLRKLGDDGMTYYYLNKINGETRWAFPEPEAEVTPTKERSSDQPLPPERLPRKRPGTADAAPTSPRTERMTKRNTTIVPARQRSGSAASPIRPLPRITTPNRTVEVHSDDSEIYPMNRERSISFSSTEGSVSDDSAYSSHGKESSSPDELESASELESGPELESVTEMSSAERLAQLLQNSLAPPPAELITDLSDTARDAVRELLSSIRLDQIPPLPDEDTMDGLIRAVVVAIRNLIYVAAVSPPQIPSNLLPRAARERRHTTASQNLLKGPQRKVTATLAKLVLSARAIQYDSGPDAPNTPSRIKYDAEELDRHIVALVQEVQRCVQLQVHGVTGLKRLRGYFSTSNIGLGLVGAGVAGSWKGLGWVAVEENEESPGRILGNEVVTELDTIVDRVQDEFVYFHAALTLPTDDRLAAASRNLIGQLSALLVFVADIHVARHVDIDGIGRELANASDDDLYLQTVNNARLLVRTLEATMQSLYDDGSTFLLSTQSMRPGQSNEEDHACREYLDAIATCMQANLNVVHQTVEALLAVGHDQADMSQGDYSGSIEWRMSRLSVTPTQPERQQRPGSSISVVDMAIAFKPPNRKPKGSISSFDEATLPDTASMSTAIGPRSETPPGTLSDRDIDSLLDDNLPKSQSPRRGNKADKIIELLGKEAPRHYIDTVNADSKPWYLRPTYSQLEIVIDPDGSVKGGTVPALVERLTAHEHGDPTFIKTFLMTYKSFTTLDELFDLLVRRFYIQPPEDLKPKEFEEWTKLKQHIIQMRVLNTFKSMVQDDDILEKEDMYILDRMREFLKKDEVYQFAAAKGLLTLIERSSNDTKVKVTVTTASLSTAPPPIQPKSSRQLKLLDIDPLELARQLTIMESRLYQSIKPMECLQRSRETKADYKDNITNVTQNFNRLAVWIQDCVLVREDAKKRALVIKHFINAADKCRSLHNYSSMVAIISGLNAVPVRRLKRTWELVSARYIALLTACEAIINPNKNFTNYRHLLAEIFPPCVPYIGVFLTTLTFVQEGSKDTLPDNLVNFRKRQKAAEVIHDIKRWQSQPHNFHPVASVLFFIEESLNAFNDQTDISEKFWNTSLLREPREREDEKMARLLQESGFL</sequence>
<evidence type="ECO:0000256" key="3">
    <source>
        <dbReference type="PROSITE-ProRule" id="PRU00168"/>
    </source>
</evidence>
<dbReference type="EMBL" id="KN832986">
    <property type="protein sequence ID" value="KIM85028.1"/>
    <property type="molecule type" value="Genomic_DNA"/>
</dbReference>
<evidence type="ECO:0000256" key="1">
    <source>
        <dbReference type="ARBA" id="ARBA00022443"/>
    </source>
</evidence>
<dbReference type="PRINTS" id="PR00452">
    <property type="entry name" value="SH3DOMAIN"/>
</dbReference>
<dbReference type="SMART" id="SM00147">
    <property type="entry name" value="RasGEF"/>
    <property type="match status" value="1"/>
</dbReference>
<evidence type="ECO:0000313" key="11">
    <source>
        <dbReference type="Proteomes" id="UP000054166"/>
    </source>
</evidence>
<dbReference type="PROSITE" id="PS50002">
    <property type="entry name" value="SH3"/>
    <property type="match status" value="1"/>
</dbReference>
<dbReference type="GO" id="GO:0005886">
    <property type="term" value="C:plasma membrane"/>
    <property type="evidence" value="ECO:0007669"/>
    <property type="project" value="TreeGrafter"/>
</dbReference>
<reference evidence="11" key="2">
    <citation type="submission" date="2015-01" db="EMBL/GenBank/DDBJ databases">
        <title>Evolutionary Origins and Diversification of the Mycorrhizal Mutualists.</title>
        <authorList>
            <consortium name="DOE Joint Genome Institute"/>
            <consortium name="Mycorrhizal Genomics Consortium"/>
            <person name="Kohler A."/>
            <person name="Kuo A."/>
            <person name="Nagy L.G."/>
            <person name="Floudas D."/>
            <person name="Copeland A."/>
            <person name="Barry K.W."/>
            <person name="Cichocki N."/>
            <person name="Veneault-Fourrey C."/>
            <person name="LaButti K."/>
            <person name="Lindquist E.A."/>
            <person name="Lipzen A."/>
            <person name="Lundell T."/>
            <person name="Morin E."/>
            <person name="Murat C."/>
            <person name="Riley R."/>
            <person name="Ohm R."/>
            <person name="Sun H."/>
            <person name="Tunlid A."/>
            <person name="Henrissat B."/>
            <person name="Grigoriev I.V."/>
            <person name="Hibbett D.S."/>
            <person name="Martin F."/>
        </authorList>
    </citation>
    <scope>NUCLEOTIDE SEQUENCE [LARGE SCALE GENOMIC DNA]</scope>
    <source>
        <strain evidence="11">F 1598</strain>
    </source>
</reference>
<dbReference type="Pfam" id="PF23518">
    <property type="entry name" value="WW_2"/>
    <property type="match status" value="1"/>
</dbReference>
<protein>
    <recommendedName>
        <fullName evidence="12">Ras GEF</fullName>
    </recommendedName>
</protein>
<dbReference type="CDD" id="cd06224">
    <property type="entry name" value="REM"/>
    <property type="match status" value="1"/>
</dbReference>
<feature type="domain" description="WW" evidence="8">
    <location>
        <begin position="229"/>
        <end position="263"/>
    </location>
</feature>
<dbReference type="Pfam" id="PF00618">
    <property type="entry name" value="RasGEF_N"/>
    <property type="match status" value="1"/>
</dbReference>
<dbReference type="InterPro" id="IPR008937">
    <property type="entry name" value="Ras-like_GEF"/>
</dbReference>
<dbReference type="OrthoDB" id="546434at2759"/>
<dbReference type="FunCoup" id="A0A0C3BFF5">
    <property type="interactions" value="50"/>
</dbReference>
<dbReference type="InterPro" id="IPR001895">
    <property type="entry name" value="RASGEF_cat_dom"/>
</dbReference>